<evidence type="ECO:0000256" key="1">
    <source>
        <dbReference type="ARBA" id="ARBA00001966"/>
    </source>
</evidence>
<evidence type="ECO:0000256" key="7">
    <source>
        <dbReference type="ARBA" id="ARBA00022691"/>
    </source>
</evidence>
<evidence type="ECO:0000256" key="11">
    <source>
        <dbReference type="ARBA" id="ARBA00031690"/>
    </source>
</evidence>
<dbReference type="FunFam" id="3.40.50.11840:FF:000001">
    <property type="entry name" value="2-(3-amino-3-carboxypropyl)histidine synthase subunit 1"/>
    <property type="match status" value="1"/>
</dbReference>
<proteinExistence type="inferred from homology"/>
<organism evidence="16 17">
    <name type="scientific">Catenaria anguillulae PL171</name>
    <dbReference type="NCBI Taxonomy" id="765915"/>
    <lineage>
        <taxon>Eukaryota</taxon>
        <taxon>Fungi</taxon>
        <taxon>Fungi incertae sedis</taxon>
        <taxon>Blastocladiomycota</taxon>
        <taxon>Blastocladiomycetes</taxon>
        <taxon>Blastocladiales</taxon>
        <taxon>Catenariaceae</taxon>
        <taxon>Catenaria</taxon>
    </lineage>
</organism>
<dbReference type="FunFam" id="3.40.50.11860:FF:000002">
    <property type="entry name" value="2-(3-amino-3-carboxypropyl)histidine synthase subunit 1"/>
    <property type="match status" value="1"/>
</dbReference>
<dbReference type="STRING" id="765915.A0A1Y2I3R6"/>
<accession>A0A1Y2I3R6</accession>
<evidence type="ECO:0000256" key="8">
    <source>
        <dbReference type="ARBA" id="ARBA00022723"/>
    </source>
</evidence>
<comment type="caution">
    <text evidence="16">The sequence shown here is derived from an EMBL/GenBank/DDBJ whole genome shotgun (WGS) entry which is preliminary data.</text>
</comment>
<evidence type="ECO:0000256" key="9">
    <source>
        <dbReference type="ARBA" id="ARBA00023004"/>
    </source>
</evidence>
<dbReference type="Proteomes" id="UP000193411">
    <property type="component" value="Unassembled WGS sequence"/>
</dbReference>
<comment type="catalytic activity">
    <reaction evidence="14">
        <text>L-histidyl-[translation elongation factor 2] + S-adenosyl-L-methionine = 2-[(3S)-amino-3-carboxypropyl]-L-histidyl-[translation elongation factor 2] + S-methyl-5'-thioadenosine + H(+)</text>
        <dbReference type="Rhea" id="RHEA:36783"/>
        <dbReference type="Rhea" id="RHEA-COMP:9748"/>
        <dbReference type="Rhea" id="RHEA-COMP:9749"/>
        <dbReference type="ChEBI" id="CHEBI:15378"/>
        <dbReference type="ChEBI" id="CHEBI:17509"/>
        <dbReference type="ChEBI" id="CHEBI:29979"/>
        <dbReference type="ChEBI" id="CHEBI:59789"/>
        <dbReference type="ChEBI" id="CHEBI:73995"/>
        <dbReference type="EC" id="2.5.1.108"/>
    </reaction>
</comment>
<evidence type="ECO:0000256" key="3">
    <source>
        <dbReference type="ARBA" id="ARBA00010173"/>
    </source>
</evidence>
<sequence length="501" mass="53502">MDSSTSLTSASSVSAAAPTKPAPSGPKKRFVGSSRKVDAVAKKSAAAASSLAEPASIEESGASLVHLGESQSSGAAAKVKRGAIPDSILNDPLLNAAVSALPANYNFEIHKSIHQIREFNATRVALQLPEGLQMFACIISDILEQFTGVDTVIMGDVTYGACCVDDFTARALGCDFMIHYGHSCLIPVDVTTIRTLYVFVDIQFDIDHFTSILLANLTPGSHLALVATIQFVGSLHVARQELAQHFTITVPQSKPLSPGEILGCTSPKLAADIDAIVYLGDGKFHLESILIHNPGVPAYRYDPYSSILTSERYDHADMRSARADAMQLARRATKWGLILGTLGRQGSPDILNWIRTILSQRGTPFITVCMSEIFPARLAEFADVECWVQVACPRLSIDWGRFFKQPLLSPYEAAVVLGEAAWGDVYPMDYYAREDAGGPWGVNWHRKRPARAGAGKGRVGAAARARKVEEGGCCRASTVADTVAATAGGCCRTGGEAGKCG</sequence>
<dbReference type="EC" id="2.5.1.108" evidence="4"/>
<reference evidence="16 17" key="1">
    <citation type="submission" date="2016-07" db="EMBL/GenBank/DDBJ databases">
        <title>Pervasive Adenine N6-methylation of Active Genes in Fungi.</title>
        <authorList>
            <consortium name="DOE Joint Genome Institute"/>
            <person name="Mondo S.J."/>
            <person name="Dannebaum R.O."/>
            <person name="Kuo R.C."/>
            <person name="Labutti K."/>
            <person name="Haridas S."/>
            <person name="Kuo A."/>
            <person name="Salamov A."/>
            <person name="Ahrendt S.R."/>
            <person name="Lipzen A."/>
            <person name="Sullivan W."/>
            <person name="Andreopoulos W.B."/>
            <person name="Clum A."/>
            <person name="Lindquist E."/>
            <person name="Daum C."/>
            <person name="Ramamoorthy G.K."/>
            <person name="Gryganskyi A."/>
            <person name="Culley D."/>
            <person name="Magnuson J.K."/>
            <person name="James T.Y."/>
            <person name="O'Malley M.A."/>
            <person name="Stajich J.E."/>
            <person name="Spatafora J.W."/>
            <person name="Visel A."/>
            <person name="Grigoriev I.V."/>
        </authorList>
    </citation>
    <scope>NUCLEOTIDE SEQUENCE [LARGE SCALE GENOMIC DNA]</scope>
    <source>
        <strain evidence="16 17">PL171</strain>
    </source>
</reference>
<dbReference type="GO" id="GO:0051536">
    <property type="term" value="F:iron-sulfur cluster binding"/>
    <property type="evidence" value="ECO:0007669"/>
    <property type="project" value="UniProtKB-KW"/>
</dbReference>
<evidence type="ECO:0000256" key="4">
    <source>
        <dbReference type="ARBA" id="ARBA00012221"/>
    </source>
</evidence>
<dbReference type="Gene3D" id="3.40.50.11840">
    <property type="entry name" value="Diphthamide synthesis DPH1/DPH2 domain 1"/>
    <property type="match status" value="1"/>
</dbReference>
<dbReference type="UniPathway" id="UPA00559"/>
<gene>
    <name evidence="16" type="ORF">BCR44DRAFT_55592</name>
</gene>
<dbReference type="PANTHER" id="PTHR10762:SF1">
    <property type="entry name" value="2-(3-AMINO-3-CARBOXYPROPYL)HISTIDINE SYNTHASE SUBUNIT 1"/>
    <property type="match status" value="1"/>
</dbReference>
<evidence type="ECO:0000313" key="16">
    <source>
        <dbReference type="EMBL" id="ORZ41518.1"/>
    </source>
</evidence>
<dbReference type="GO" id="GO:0017183">
    <property type="term" value="P:protein histidyl modification to diphthamide"/>
    <property type="evidence" value="ECO:0007669"/>
    <property type="project" value="UniProtKB-UniPathway"/>
</dbReference>
<keyword evidence="8" id="KW-0479">Metal-binding</keyword>
<dbReference type="OrthoDB" id="1649088at2759"/>
<evidence type="ECO:0000256" key="15">
    <source>
        <dbReference type="SAM" id="MobiDB-lite"/>
    </source>
</evidence>
<name>A0A1Y2I3R6_9FUNG</name>
<feature type="region of interest" description="Disordered" evidence="15">
    <location>
        <begin position="1"/>
        <end position="34"/>
    </location>
</feature>
<evidence type="ECO:0000256" key="2">
    <source>
        <dbReference type="ARBA" id="ARBA00005156"/>
    </source>
</evidence>
<keyword evidence="10" id="KW-0411">Iron-sulfur</keyword>
<comment type="similarity">
    <text evidence="3">Belongs to the DPH1/DPH2 family. DPH1 subfamily.</text>
</comment>
<keyword evidence="7" id="KW-0949">S-adenosyl-L-methionine</keyword>
<evidence type="ECO:0000256" key="10">
    <source>
        <dbReference type="ARBA" id="ARBA00023014"/>
    </source>
</evidence>
<dbReference type="GO" id="GO:0046872">
    <property type="term" value="F:metal ion binding"/>
    <property type="evidence" value="ECO:0007669"/>
    <property type="project" value="UniProtKB-KW"/>
</dbReference>
<dbReference type="NCBIfam" id="TIGR00322">
    <property type="entry name" value="diphth2_R"/>
    <property type="match status" value="1"/>
</dbReference>
<dbReference type="EMBL" id="MCFL01000001">
    <property type="protein sequence ID" value="ORZ41518.1"/>
    <property type="molecule type" value="Genomic_DNA"/>
</dbReference>
<protein>
    <recommendedName>
        <fullName evidence="5">2-(3-amino-3-carboxypropyl)histidine synthase subunit 1</fullName>
        <ecNumber evidence="4">2.5.1.108</ecNumber>
    </recommendedName>
    <alternativeName>
        <fullName evidence="12">Diphthamide biosynthesis protein 1</fullName>
    </alternativeName>
    <alternativeName>
        <fullName evidence="13">Diphtheria toxin resistance protein 1</fullName>
    </alternativeName>
    <alternativeName>
        <fullName evidence="11">S-adenosyl-L-methionine:L-histidine 3-amino-3-carboxypropyltransferase 1</fullName>
    </alternativeName>
</protein>
<dbReference type="InterPro" id="IPR042264">
    <property type="entry name" value="DPH1/DPH2_2"/>
</dbReference>
<keyword evidence="9" id="KW-0408">Iron</keyword>
<dbReference type="InterPro" id="IPR042265">
    <property type="entry name" value="DPH1/DPH2_3"/>
</dbReference>
<dbReference type="GO" id="GO:0090560">
    <property type="term" value="F:2-(3-amino-3-carboxypropyl)histidine synthase activity"/>
    <property type="evidence" value="ECO:0007669"/>
    <property type="project" value="UniProtKB-EC"/>
</dbReference>
<evidence type="ECO:0000256" key="14">
    <source>
        <dbReference type="ARBA" id="ARBA00048403"/>
    </source>
</evidence>
<comment type="pathway">
    <text evidence="2">Protein modification; peptidyl-diphthamide biosynthesis.</text>
</comment>
<evidence type="ECO:0000256" key="12">
    <source>
        <dbReference type="ARBA" id="ARBA00032574"/>
    </source>
</evidence>
<comment type="cofactor">
    <cofactor evidence="1">
        <name>[4Fe-4S] cluster</name>
        <dbReference type="ChEBI" id="CHEBI:49883"/>
    </cofactor>
</comment>
<dbReference type="FunFam" id="3.40.50.11850:FF:000001">
    <property type="entry name" value="2-(3-amino-3-carboxypropyl)histidine synthase subunit 1"/>
    <property type="match status" value="1"/>
</dbReference>
<dbReference type="PANTHER" id="PTHR10762">
    <property type="entry name" value="DIPHTHAMIDE BIOSYNTHESIS PROTEIN"/>
    <property type="match status" value="1"/>
</dbReference>
<evidence type="ECO:0000313" key="17">
    <source>
        <dbReference type="Proteomes" id="UP000193411"/>
    </source>
</evidence>
<dbReference type="SFLD" id="SFLDS00032">
    <property type="entry name" value="Radical_SAM_3-amino-3-carboxyp"/>
    <property type="match status" value="1"/>
</dbReference>
<dbReference type="InterPro" id="IPR042263">
    <property type="entry name" value="DPH1/DPH2_1"/>
</dbReference>
<dbReference type="Gene3D" id="3.40.50.11850">
    <property type="entry name" value="Diphthamide synthesis DPH1/DPH2 domain 2"/>
    <property type="match status" value="1"/>
</dbReference>
<evidence type="ECO:0000256" key="5">
    <source>
        <dbReference type="ARBA" id="ARBA00021915"/>
    </source>
</evidence>
<feature type="compositionally biased region" description="Low complexity" evidence="15">
    <location>
        <begin position="1"/>
        <end position="19"/>
    </location>
</feature>
<dbReference type="Gene3D" id="3.40.50.11860">
    <property type="entry name" value="Diphthamide synthesis DPH1/DPH2 domain 3"/>
    <property type="match status" value="1"/>
</dbReference>
<keyword evidence="6" id="KW-0808">Transferase</keyword>
<keyword evidence="17" id="KW-1185">Reference proteome</keyword>
<dbReference type="InterPro" id="IPR016435">
    <property type="entry name" value="DPH1/DPH2"/>
</dbReference>
<evidence type="ECO:0000256" key="6">
    <source>
        <dbReference type="ARBA" id="ARBA00022679"/>
    </source>
</evidence>
<evidence type="ECO:0000256" key="13">
    <source>
        <dbReference type="ARBA" id="ARBA00032789"/>
    </source>
</evidence>
<dbReference type="Pfam" id="PF01866">
    <property type="entry name" value="Diphthamide_syn"/>
    <property type="match status" value="1"/>
</dbReference>
<dbReference type="AlphaFoldDB" id="A0A1Y2I3R6"/>